<proteinExistence type="predicted"/>
<name>A0A5J4R3H5_9ZZZZ</name>
<comment type="caution">
    <text evidence="1">The sequence shown here is derived from an EMBL/GenBank/DDBJ whole genome shotgun (WGS) entry which is preliminary data.</text>
</comment>
<dbReference type="AlphaFoldDB" id="A0A5J4R3H5"/>
<gene>
    <name evidence="1" type="ORF">EZS27_022825</name>
</gene>
<dbReference type="EMBL" id="SNRY01001850">
    <property type="protein sequence ID" value="KAA6328259.1"/>
    <property type="molecule type" value="Genomic_DNA"/>
</dbReference>
<reference evidence="1" key="1">
    <citation type="submission" date="2019-03" db="EMBL/GenBank/DDBJ databases">
        <title>Single cell metagenomics reveals metabolic interactions within the superorganism composed of flagellate Streblomastix strix and complex community of Bacteroidetes bacteria on its surface.</title>
        <authorList>
            <person name="Treitli S.C."/>
            <person name="Kolisko M."/>
            <person name="Husnik F."/>
            <person name="Keeling P."/>
            <person name="Hampl V."/>
        </authorList>
    </citation>
    <scope>NUCLEOTIDE SEQUENCE</scope>
    <source>
        <strain evidence="1">STM</strain>
    </source>
</reference>
<organism evidence="1">
    <name type="scientific">termite gut metagenome</name>
    <dbReference type="NCBI Taxonomy" id="433724"/>
    <lineage>
        <taxon>unclassified sequences</taxon>
        <taxon>metagenomes</taxon>
        <taxon>organismal metagenomes</taxon>
    </lineage>
</organism>
<protein>
    <submittedName>
        <fullName evidence="1">Uncharacterized protein</fullName>
    </submittedName>
</protein>
<dbReference type="Pfam" id="PF19867">
    <property type="entry name" value="DUF6340"/>
    <property type="match status" value="1"/>
</dbReference>
<dbReference type="InterPro" id="IPR045921">
    <property type="entry name" value="DUF6340"/>
</dbReference>
<sequence>MKRNIFVLLLIMFFASCQSTKQFGIDYMVPASVSFPLQLKRVAIVNNVNDVLNNLPLLGKNAPVGANELAKKTASYFDGIAGSVTESLAEHIAAANYFDEVLICDSALRAHDVLPHETILTQEEVIELTEDFGADVILSLEDLRMESVYAVEAIPDQYAYCGTLDVTILPRVSIYIPSRSIPVATINAADSIFWERYGNTQTSVVPVIPAEQMVKEIIDFAGGIPVKYLIPHWETANRYIYTNGSTEMRDAAVYVGNDQWEEAYELWKQAALSKKKKLQMYAALNIAVYHEMNDKIEEALAWAMKAQQLAREVEKVKDETKINDLSDYYHITFYLSELQVRERNVAVLNIQTKRFKEEF</sequence>
<dbReference type="PROSITE" id="PS51257">
    <property type="entry name" value="PROKAR_LIPOPROTEIN"/>
    <property type="match status" value="1"/>
</dbReference>
<evidence type="ECO:0000313" key="1">
    <source>
        <dbReference type="EMBL" id="KAA6328259.1"/>
    </source>
</evidence>
<accession>A0A5J4R3H5</accession>